<dbReference type="AlphaFoldDB" id="A0A0A9WK44"/>
<dbReference type="InterPro" id="IPR011765">
    <property type="entry name" value="Pept_M16_N"/>
</dbReference>
<dbReference type="PANTHER" id="PTHR43690:SF18">
    <property type="entry name" value="INSULIN-DEGRADING ENZYME-RELATED"/>
    <property type="match status" value="1"/>
</dbReference>
<accession>A0A0A9WK44</accession>
<feature type="non-terminal residue" evidence="9">
    <location>
        <position position="226"/>
    </location>
</feature>
<feature type="compositionally biased region" description="Polar residues" evidence="7">
    <location>
        <begin position="23"/>
        <end position="38"/>
    </location>
</feature>
<comment type="similarity">
    <text evidence="1">Belongs to the peptidase M16 family.</text>
</comment>
<organism evidence="9">
    <name type="scientific">Lygus hesperus</name>
    <name type="common">Western plant bug</name>
    <dbReference type="NCBI Taxonomy" id="30085"/>
    <lineage>
        <taxon>Eukaryota</taxon>
        <taxon>Metazoa</taxon>
        <taxon>Ecdysozoa</taxon>
        <taxon>Arthropoda</taxon>
        <taxon>Hexapoda</taxon>
        <taxon>Insecta</taxon>
        <taxon>Pterygota</taxon>
        <taxon>Neoptera</taxon>
        <taxon>Paraneoptera</taxon>
        <taxon>Hemiptera</taxon>
        <taxon>Heteroptera</taxon>
        <taxon>Panheteroptera</taxon>
        <taxon>Cimicomorpha</taxon>
        <taxon>Miridae</taxon>
        <taxon>Mirini</taxon>
        <taxon>Lygus</taxon>
    </lineage>
</organism>
<dbReference type="GO" id="GO:0008237">
    <property type="term" value="F:metallopeptidase activity"/>
    <property type="evidence" value="ECO:0007669"/>
    <property type="project" value="UniProtKB-KW"/>
</dbReference>
<gene>
    <name evidence="9" type="primary">Nrd1_0</name>
    <name evidence="9" type="ORF">CM83_7413</name>
</gene>
<evidence type="ECO:0000256" key="4">
    <source>
        <dbReference type="ARBA" id="ARBA00022801"/>
    </source>
</evidence>
<evidence type="ECO:0000259" key="8">
    <source>
        <dbReference type="Pfam" id="PF00675"/>
    </source>
</evidence>
<dbReference type="PANTHER" id="PTHR43690">
    <property type="entry name" value="NARDILYSIN"/>
    <property type="match status" value="1"/>
</dbReference>
<keyword evidence="2" id="KW-0645">Protease</keyword>
<dbReference type="Pfam" id="PF00675">
    <property type="entry name" value="Peptidase_M16"/>
    <property type="match status" value="1"/>
</dbReference>
<keyword evidence="5" id="KW-0862">Zinc</keyword>
<dbReference type="InterPro" id="IPR011249">
    <property type="entry name" value="Metalloenz_LuxS/M16"/>
</dbReference>
<feature type="compositionally biased region" description="Basic and acidic residues" evidence="7">
    <location>
        <begin position="64"/>
        <end position="74"/>
    </location>
</feature>
<protein>
    <submittedName>
        <fullName evidence="9">Nardilysin</fullName>
    </submittedName>
</protein>
<evidence type="ECO:0000256" key="5">
    <source>
        <dbReference type="ARBA" id="ARBA00022833"/>
    </source>
</evidence>
<dbReference type="Gene3D" id="3.30.830.10">
    <property type="entry name" value="Metalloenzyme, LuxS/M16 peptidase-like"/>
    <property type="match status" value="1"/>
</dbReference>
<keyword evidence="6" id="KW-0482">Metalloprotease</keyword>
<reference evidence="9" key="2">
    <citation type="submission" date="2014-07" db="EMBL/GenBank/DDBJ databases">
        <authorList>
            <person name="Hull J."/>
        </authorList>
    </citation>
    <scope>NUCLEOTIDE SEQUENCE</scope>
</reference>
<keyword evidence="4" id="KW-0378">Hydrolase</keyword>
<dbReference type="GO" id="GO:0046872">
    <property type="term" value="F:metal ion binding"/>
    <property type="evidence" value="ECO:0007669"/>
    <property type="project" value="UniProtKB-KW"/>
</dbReference>
<dbReference type="SUPFAM" id="SSF63411">
    <property type="entry name" value="LuxS/MPP-like metallohydrolase"/>
    <property type="match status" value="1"/>
</dbReference>
<dbReference type="EMBL" id="GBHO01035813">
    <property type="protein sequence ID" value="JAG07791.1"/>
    <property type="molecule type" value="Transcribed_RNA"/>
</dbReference>
<reference evidence="9" key="1">
    <citation type="journal article" date="2014" name="PLoS ONE">
        <title>Transcriptome-Based Identification of ABC Transporters in the Western Tarnished Plant Bug Lygus hesperus.</title>
        <authorList>
            <person name="Hull J.J."/>
            <person name="Chaney K."/>
            <person name="Geib S.M."/>
            <person name="Fabrick J.A."/>
            <person name="Brent C.S."/>
            <person name="Walsh D."/>
            <person name="Lavine L.C."/>
        </authorList>
    </citation>
    <scope>NUCLEOTIDE SEQUENCE</scope>
</reference>
<evidence type="ECO:0000256" key="6">
    <source>
        <dbReference type="ARBA" id="ARBA00023049"/>
    </source>
</evidence>
<evidence type="ECO:0000256" key="2">
    <source>
        <dbReference type="ARBA" id="ARBA00022670"/>
    </source>
</evidence>
<evidence type="ECO:0000313" key="9">
    <source>
        <dbReference type="EMBL" id="JAG07791.1"/>
    </source>
</evidence>
<keyword evidence="3" id="KW-0479">Metal-binding</keyword>
<feature type="region of interest" description="Disordered" evidence="7">
    <location>
        <begin position="10"/>
        <end position="74"/>
    </location>
</feature>
<sequence length="226" mass="24744">MPCGQVIRRLSNAFKKPAEGRGSVQSPRASRNSRSITPTDKLKPALVSSRESQTIPSVPKRKSRDSQDAATKFDGEFTILPDPMKFPSDKKEYLVVKLANGLTATLISDMEGNGSSDNVNIDSHDDSPADKLTVLSSTHRAAIGEFERNNKWLERDTTMTLGPEQFAACAVTVQVGSFSDPDDIPGLCHLLEHVVSMGSDKYPEENEFEMHLSSYGGSYDAETECE</sequence>
<evidence type="ECO:0000256" key="7">
    <source>
        <dbReference type="SAM" id="MobiDB-lite"/>
    </source>
</evidence>
<name>A0A0A9WK44_LYGHE</name>
<evidence type="ECO:0000256" key="3">
    <source>
        <dbReference type="ARBA" id="ARBA00022723"/>
    </source>
</evidence>
<dbReference type="InterPro" id="IPR050626">
    <property type="entry name" value="Peptidase_M16"/>
</dbReference>
<dbReference type="GO" id="GO:0006508">
    <property type="term" value="P:proteolysis"/>
    <property type="evidence" value="ECO:0007669"/>
    <property type="project" value="UniProtKB-KW"/>
</dbReference>
<feature type="domain" description="Peptidase M16 N-terminal" evidence="8">
    <location>
        <begin position="163"/>
        <end position="226"/>
    </location>
</feature>
<proteinExistence type="inferred from homology"/>
<evidence type="ECO:0000256" key="1">
    <source>
        <dbReference type="ARBA" id="ARBA00007261"/>
    </source>
</evidence>